<evidence type="ECO:0000256" key="6">
    <source>
        <dbReference type="ARBA" id="ARBA00022692"/>
    </source>
</evidence>
<dbReference type="GO" id="GO:0015105">
    <property type="term" value="F:arsenite transmembrane transporter activity"/>
    <property type="evidence" value="ECO:0007669"/>
    <property type="project" value="InterPro"/>
</dbReference>
<keyword evidence="8 10" id="KW-1133">Transmembrane helix</keyword>
<dbReference type="CDD" id="cd01118">
    <property type="entry name" value="ArsB_permease"/>
    <property type="match status" value="1"/>
</dbReference>
<dbReference type="InterPro" id="IPR000802">
    <property type="entry name" value="Arsenical_pump_ArsB"/>
</dbReference>
<dbReference type="GO" id="GO:0046685">
    <property type="term" value="P:response to arsenic-containing substance"/>
    <property type="evidence" value="ECO:0007669"/>
    <property type="project" value="UniProtKB-KW"/>
</dbReference>
<keyword evidence="13" id="KW-1185">Reference proteome</keyword>
<evidence type="ECO:0000256" key="4">
    <source>
        <dbReference type="ARBA" id="ARBA00022448"/>
    </source>
</evidence>
<comment type="similarity">
    <text evidence="3">Belongs to the CitM (TC 2.A.11) transporter family.</text>
</comment>
<feature type="transmembrane region" description="Helical" evidence="10">
    <location>
        <begin position="392"/>
        <end position="414"/>
    </location>
</feature>
<evidence type="ECO:0000256" key="5">
    <source>
        <dbReference type="ARBA" id="ARBA00022475"/>
    </source>
</evidence>
<keyword evidence="9 10" id="KW-0472">Membrane</keyword>
<feature type="transmembrane region" description="Helical" evidence="10">
    <location>
        <begin position="447"/>
        <end position="470"/>
    </location>
</feature>
<evidence type="ECO:0000256" key="9">
    <source>
        <dbReference type="ARBA" id="ARBA00023136"/>
    </source>
</evidence>
<comment type="similarity">
    <text evidence="2">Belongs to the ArsB family.</text>
</comment>
<feature type="transmembrane region" description="Helical" evidence="10">
    <location>
        <begin position="235"/>
        <end position="258"/>
    </location>
</feature>
<dbReference type="Proteomes" id="UP000600365">
    <property type="component" value="Unassembled WGS sequence"/>
</dbReference>
<feature type="transmembrane region" description="Helical" evidence="10">
    <location>
        <begin position="115"/>
        <end position="133"/>
    </location>
</feature>
<evidence type="ECO:0000256" key="2">
    <source>
        <dbReference type="ARBA" id="ARBA00006433"/>
    </source>
</evidence>
<feature type="transmembrane region" description="Helical" evidence="10">
    <location>
        <begin position="88"/>
        <end position="109"/>
    </location>
</feature>
<feature type="transmembrane region" description="Helical" evidence="10">
    <location>
        <begin position="154"/>
        <end position="172"/>
    </location>
</feature>
<dbReference type="PRINTS" id="PR00758">
    <property type="entry name" value="ARSENICPUMP"/>
</dbReference>
<keyword evidence="4" id="KW-0813">Transport</keyword>
<organism evidence="12 13">
    <name type="scientific">Streptomyces albiflavescens</name>
    <dbReference type="NCBI Taxonomy" id="1623582"/>
    <lineage>
        <taxon>Bacteria</taxon>
        <taxon>Bacillati</taxon>
        <taxon>Actinomycetota</taxon>
        <taxon>Actinomycetes</taxon>
        <taxon>Kitasatosporales</taxon>
        <taxon>Streptomycetaceae</taxon>
        <taxon>Streptomyces</taxon>
    </lineage>
</organism>
<feature type="transmembrane region" description="Helical" evidence="10">
    <location>
        <begin position="331"/>
        <end position="351"/>
    </location>
</feature>
<evidence type="ECO:0000256" key="10">
    <source>
        <dbReference type="SAM" id="Phobius"/>
    </source>
</evidence>
<protein>
    <submittedName>
        <fullName evidence="12">Arsenic transporter</fullName>
    </submittedName>
</protein>
<accession>A0A917Y228</accession>
<dbReference type="AlphaFoldDB" id="A0A917Y228"/>
<dbReference type="EMBL" id="BMMM01000005">
    <property type="protein sequence ID" value="GGN63117.1"/>
    <property type="molecule type" value="Genomic_DNA"/>
</dbReference>
<dbReference type="GO" id="GO:0005886">
    <property type="term" value="C:plasma membrane"/>
    <property type="evidence" value="ECO:0007669"/>
    <property type="project" value="UniProtKB-SubCell"/>
</dbReference>
<evidence type="ECO:0000256" key="3">
    <source>
        <dbReference type="ARBA" id="ARBA00009843"/>
    </source>
</evidence>
<feature type="transmembrane region" description="Helical" evidence="10">
    <location>
        <begin position="62"/>
        <end position="81"/>
    </location>
</feature>
<keyword evidence="5" id="KW-1003">Cell membrane</keyword>
<sequence>MVGAASDVMDGRHDHLPEGRTLNTLLVQGLSGARNTPLDETVSAPLGTPLAETVSASLNTPLAEALSVVLLVAVLACAVIRPFNWPEAVVAVPAAGLVVVTGAISWDHVRAEAGHLGPVIGFLAAVLVLARFCDDEGLFQACGVWMARWAAGRPGRLLTAVFALASAITAVLSLDATIVLLTPVVFATAARMGVRPKPHVYACTHLSNTASLLLPVSNLTNLLAFTASGLSFTRFAALMVLPWLAAIGAEYVVFRRFFARDLGVAAPPPSADESPDVPLFALVTVGCTLAGFVVASALGIDPAWSAAAGALVLATRALVRRRATPLTVVRAAAPSFLAFVLALGIVVRAVVDNGLADALDAWLPNGSGLLALLGIAALAAVLANLINNLPAVLVLLPLAAVSGPGAVLAVLLGVNIGPNLTYAGSLATLLWRRIVHQHEHGVDLKEFTRLGLIAVPAALVPAVLALWISLHVIGG</sequence>
<dbReference type="InterPro" id="IPR004680">
    <property type="entry name" value="Cit_transptr-like_dom"/>
</dbReference>
<dbReference type="Pfam" id="PF03600">
    <property type="entry name" value="CitMHS"/>
    <property type="match status" value="1"/>
</dbReference>
<dbReference type="PANTHER" id="PTHR43302:SF5">
    <property type="entry name" value="TRANSPORTER ARSB-RELATED"/>
    <property type="match status" value="1"/>
</dbReference>
<feature type="domain" description="Citrate transporter-like" evidence="11">
    <location>
        <begin position="82"/>
        <end position="406"/>
    </location>
</feature>
<evidence type="ECO:0000256" key="1">
    <source>
        <dbReference type="ARBA" id="ARBA00004651"/>
    </source>
</evidence>
<keyword evidence="6 10" id="KW-0812">Transmembrane</keyword>
<keyword evidence="7" id="KW-0059">Arsenical resistance</keyword>
<evidence type="ECO:0000256" key="7">
    <source>
        <dbReference type="ARBA" id="ARBA00022849"/>
    </source>
</evidence>
<gene>
    <name evidence="12" type="ORF">GCM10011579_031050</name>
</gene>
<evidence type="ECO:0000313" key="13">
    <source>
        <dbReference type="Proteomes" id="UP000600365"/>
    </source>
</evidence>
<evidence type="ECO:0000313" key="12">
    <source>
        <dbReference type="EMBL" id="GGN63117.1"/>
    </source>
</evidence>
<proteinExistence type="inferred from homology"/>
<dbReference type="PANTHER" id="PTHR43302">
    <property type="entry name" value="TRANSPORTER ARSB-RELATED"/>
    <property type="match status" value="1"/>
</dbReference>
<evidence type="ECO:0000256" key="8">
    <source>
        <dbReference type="ARBA" id="ARBA00022989"/>
    </source>
</evidence>
<feature type="transmembrane region" description="Helical" evidence="10">
    <location>
        <begin position="363"/>
        <end position="385"/>
    </location>
</feature>
<reference evidence="12 13" key="1">
    <citation type="journal article" date="2014" name="Int. J. Syst. Evol. Microbiol.">
        <title>Complete genome sequence of Corynebacterium casei LMG S-19264T (=DSM 44701T), isolated from a smear-ripened cheese.</title>
        <authorList>
            <consortium name="US DOE Joint Genome Institute (JGI-PGF)"/>
            <person name="Walter F."/>
            <person name="Albersmeier A."/>
            <person name="Kalinowski J."/>
            <person name="Ruckert C."/>
        </authorList>
    </citation>
    <scope>NUCLEOTIDE SEQUENCE [LARGE SCALE GENOMIC DNA]</scope>
    <source>
        <strain evidence="12 13">CGMCC 4.7111</strain>
    </source>
</reference>
<evidence type="ECO:0000259" key="11">
    <source>
        <dbReference type="Pfam" id="PF03600"/>
    </source>
</evidence>
<name>A0A917Y228_9ACTN</name>
<comment type="subcellular location">
    <subcellularLocation>
        <location evidence="1">Cell membrane</location>
        <topology evidence="1">Multi-pass membrane protein</topology>
    </subcellularLocation>
</comment>
<comment type="caution">
    <text evidence="12">The sequence shown here is derived from an EMBL/GenBank/DDBJ whole genome shotgun (WGS) entry which is preliminary data.</text>
</comment>